<dbReference type="SUPFAM" id="SSF52218">
    <property type="entry name" value="Flavoproteins"/>
    <property type="match status" value="1"/>
</dbReference>
<dbReference type="RefSeq" id="WP_025260374.1">
    <property type="nucleotide sequence ID" value="NZ_BLVV01000001.1"/>
</dbReference>
<reference evidence="2 3" key="1">
    <citation type="submission" date="2018-08" db="EMBL/GenBank/DDBJ databases">
        <title>Recombination of ecologically and evolutionarily significant loci maintains genetic cohesion in the Pseudomonas syringae species complex.</title>
        <authorList>
            <person name="Dillon M."/>
            <person name="Thakur S."/>
            <person name="Almeida R.N.D."/>
            <person name="Weir B.S."/>
            <person name="Guttman D.S."/>
        </authorList>
    </citation>
    <scope>NUCLEOTIDE SEQUENCE [LARGE SCALE GENOMIC DNA]</scope>
    <source>
        <strain evidence="2 3">ICMP 6917</strain>
    </source>
</reference>
<comment type="caution">
    <text evidence="2">The sequence shown here is derived from an EMBL/GenBank/DDBJ whole genome shotgun (WGS) entry which is preliminary data.</text>
</comment>
<dbReference type="InterPro" id="IPR029039">
    <property type="entry name" value="Flavoprotein-like_sf"/>
</dbReference>
<keyword evidence="1" id="KW-1133">Transmembrane helix</keyword>
<keyword evidence="1" id="KW-0472">Membrane</keyword>
<dbReference type="AlphaFoldDB" id="A0A3M4WCD5"/>
<dbReference type="GeneID" id="45542811"/>
<evidence type="ECO:0000313" key="2">
    <source>
        <dbReference type="EMBL" id="RMR61848.1"/>
    </source>
</evidence>
<feature type="transmembrane region" description="Helical" evidence="1">
    <location>
        <begin position="260"/>
        <end position="281"/>
    </location>
</feature>
<dbReference type="Proteomes" id="UP000278332">
    <property type="component" value="Unassembled WGS sequence"/>
</dbReference>
<dbReference type="GO" id="GO:0016655">
    <property type="term" value="F:oxidoreductase activity, acting on NAD(P)H, quinone or similar compound as acceptor"/>
    <property type="evidence" value="ECO:0007669"/>
    <property type="project" value="UniProtKB-ARBA"/>
</dbReference>
<dbReference type="EMBL" id="RBRY01000029">
    <property type="protein sequence ID" value="RMR61848.1"/>
    <property type="molecule type" value="Genomic_DNA"/>
</dbReference>
<evidence type="ECO:0008006" key="4">
    <source>
        <dbReference type="Google" id="ProtNLM"/>
    </source>
</evidence>
<dbReference type="OrthoDB" id="4547866at2"/>
<sequence length="313" mass="35908">MKRILVVYFSQTGQLKRAADSFVRALIEDDRVIVEFEELAPLRPYPFPWSFIEFFDQFPEATYLYPPRMHPFKADINTRYDLVILAYTVWFLSPSPPVTAFLKSAEGQVILRDTAVITLITCRNMWIQAQEQVKKLLLQANARLLDNVVLTDRGSALKTLVTTPRWMFTGNREAFWGIFPRAGLTDEDVQSAQRFGKALLPELVNGRMEQSSPLLKGLKAVRVDPRLIDSEKFARRSFLLWGKLFLAIGPQGHPHRKLAAIAYGVFMICMVATVIPAMMGLRTLIKPMRRHAFERQCRYFEEPSGSSGFRMKD</sequence>
<dbReference type="Gene3D" id="3.40.50.360">
    <property type="match status" value="1"/>
</dbReference>
<accession>A0A3M4WCD5</accession>
<protein>
    <recommendedName>
        <fullName evidence="4">Dialkylrecorsinol condensing enzyme</fullName>
    </recommendedName>
</protein>
<evidence type="ECO:0000313" key="3">
    <source>
        <dbReference type="Proteomes" id="UP000278332"/>
    </source>
</evidence>
<keyword evidence="1" id="KW-0812">Transmembrane</keyword>
<gene>
    <name evidence="2" type="ORF">ALP84_02533</name>
</gene>
<name>A0A3M4WCD5_PSECI</name>
<evidence type="ECO:0000256" key="1">
    <source>
        <dbReference type="SAM" id="Phobius"/>
    </source>
</evidence>
<organism evidence="2 3">
    <name type="scientific">Pseudomonas cichorii</name>
    <dbReference type="NCBI Taxonomy" id="36746"/>
    <lineage>
        <taxon>Bacteria</taxon>
        <taxon>Pseudomonadati</taxon>
        <taxon>Pseudomonadota</taxon>
        <taxon>Gammaproteobacteria</taxon>
        <taxon>Pseudomonadales</taxon>
        <taxon>Pseudomonadaceae</taxon>
        <taxon>Pseudomonas</taxon>
    </lineage>
</organism>
<proteinExistence type="predicted"/>